<organism evidence="1 2">
    <name type="scientific">Vagococcus acidifermentans</name>
    <dbReference type="NCBI Taxonomy" id="564710"/>
    <lineage>
        <taxon>Bacteria</taxon>
        <taxon>Bacillati</taxon>
        <taxon>Bacillota</taxon>
        <taxon>Bacilli</taxon>
        <taxon>Lactobacillales</taxon>
        <taxon>Enterococcaceae</taxon>
        <taxon>Vagococcus</taxon>
    </lineage>
</organism>
<dbReference type="PANTHER" id="PTHR14136">
    <property type="entry name" value="BTB_POZ DOMAIN-CONTAINING PROTEIN KCTD9"/>
    <property type="match status" value="1"/>
</dbReference>
<dbReference type="Gene3D" id="2.160.20.80">
    <property type="entry name" value="E3 ubiquitin-protein ligase SopA"/>
    <property type="match status" value="1"/>
</dbReference>
<gene>
    <name evidence="1" type="ORF">CBF27_03940</name>
</gene>
<name>A0A430AZ72_9ENTE</name>
<reference evidence="1 2" key="1">
    <citation type="submission" date="2017-05" db="EMBL/GenBank/DDBJ databases">
        <title>Vagococcus spp. assemblies.</title>
        <authorList>
            <person name="Gulvik C.A."/>
        </authorList>
    </citation>
    <scope>NUCLEOTIDE SEQUENCE [LARGE SCALE GENOMIC DNA]</scope>
    <source>
        <strain evidence="1 2">LMG 24798</strain>
    </source>
</reference>
<dbReference type="SUPFAM" id="SSF141571">
    <property type="entry name" value="Pentapeptide repeat-like"/>
    <property type="match status" value="1"/>
</dbReference>
<keyword evidence="2" id="KW-1185">Reference proteome</keyword>
<accession>A0A430AZ72</accession>
<dbReference type="InterPro" id="IPR043919">
    <property type="entry name" value="DUF5758"/>
</dbReference>
<evidence type="ECO:0000313" key="1">
    <source>
        <dbReference type="EMBL" id="RSU13339.1"/>
    </source>
</evidence>
<dbReference type="RefSeq" id="WP_245985944.1">
    <property type="nucleotide sequence ID" value="NZ_NGKC01000003.1"/>
</dbReference>
<sequence length="206" mass="23341">MIQTAVKERSLQGADYKNAQLEHLDFSHTDLSNADFSNSLCVDCNFSHAVLRNVDFSGADLRGCNLSYADISGANMFASLLEHANLEQIISDDNTQYFALRCPEKGAFIGYKVCFDYRLVKLLIPADARRVSATGLACRCDKAKVLWIKSYDFSKSYNEAFAYVDPNFVYRVGETSYAHYFNPDRWVDSTGGLHFYMTREEAMGYM</sequence>
<dbReference type="AlphaFoldDB" id="A0A430AZ72"/>
<protein>
    <recommendedName>
        <fullName evidence="3">Pentapeptide repeat protein</fullName>
    </recommendedName>
</protein>
<dbReference type="EMBL" id="NGKC01000003">
    <property type="protein sequence ID" value="RSU13339.1"/>
    <property type="molecule type" value="Genomic_DNA"/>
</dbReference>
<comment type="caution">
    <text evidence="1">The sequence shown here is derived from an EMBL/GenBank/DDBJ whole genome shotgun (WGS) entry which is preliminary data.</text>
</comment>
<dbReference type="InterPro" id="IPR051082">
    <property type="entry name" value="Pentapeptide-BTB/POZ_domain"/>
</dbReference>
<dbReference type="Proteomes" id="UP000286773">
    <property type="component" value="Unassembled WGS sequence"/>
</dbReference>
<dbReference type="InterPro" id="IPR001646">
    <property type="entry name" value="5peptide_repeat"/>
</dbReference>
<evidence type="ECO:0008006" key="3">
    <source>
        <dbReference type="Google" id="ProtNLM"/>
    </source>
</evidence>
<dbReference type="PANTHER" id="PTHR14136:SF17">
    <property type="entry name" value="BTB_POZ DOMAIN-CONTAINING PROTEIN KCTD9"/>
    <property type="match status" value="1"/>
</dbReference>
<evidence type="ECO:0000313" key="2">
    <source>
        <dbReference type="Proteomes" id="UP000286773"/>
    </source>
</evidence>
<proteinExistence type="predicted"/>
<dbReference type="Pfam" id="PF00805">
    <property type="entry name" value="Pentapeptide"/>
    <property type="match status" value="2"/>
</dbReference>
<dbReference type="Pfam" id="PF19062">
    <property type="entry name" value="DUF5758"/>
    <property type="match status" value="1"/>
</dbReference>